<dbReference type="SUPFAM" id="SSF50249">
    <property type="entry name" value="Nucleic acid-binding proteins"/>
    <property type="match status" value="1"/>
</dbReference>
<dbReference type="HAMAP" id="MF_00031">
    <property type="entry name" value="DNA_HJ_migration_RuvA"/>
    <property type="match status" value="1"/>
</dbReference>
<comment type="caution">
    <text evidence="6">Lacks conserved residue(s) required for the propagation of feature annotation.</text>
</comment>
<evidence type="ECO:0000259" key="7">
    <source>
        <dbReference type="SMART" id="SM00278"/>
    </source>
</evidence>
<comment type="caution">
    <text evidence="8">The sequence shown here is derived from an EMBL/GenBank/DDBJ whole genome shotgun (WGS) entry which is preliminary data.</text>
</comment>
<dbReference type="Proteomes" id="UP001500782">
    <property type="component" value="Unassembled WGS sequence"/>
</dbReference>
<keyword evidence="4 6" id="KW-0233">DNA recombination</keyword>
<evidence type="ECO:0000256" key="1">
    <source>
        <dbReference type="ARBA" id="ARBA00022490"/>
    </source>
</evidence>
<keyword evidence="3 6" id="KW-0238">DNA-binding</keyword>
<dbReference type="InterPro" id="IPR010994">
    <property type="entry name" value="RuvA_2-like"/>
</dbReference>
<dbReference type="NCBIfam" id="TIGR00084">
    <property type="entry name" value="ruvA"/>
    <property type="match status" value="1"/>
</dbReference>
<keyword evidence="2 6" id="KW-0227">DNA damage</keyword>
<evidence type="ECO:0000256" key="6">
    <source>
        <dbReference type="HAMAP-Rule" id="MF_00031"/>
    </source>
</evidence>
<keyword evidence="5 6" id="KW-0234">DNA repair</keyword>
<dbReference type="InterPro" id="IPR003583">
    <property type="entry name" value="Hlx-hairpin-Hlx_DNA-bd_motif"/>
</dbReference>
<dbReference type="GO" id="GO:0004386">
    <property type="term" value="F:helicase activity"/>
    <property type="evidence" value="ECO:0007669"/>
    <property type="project" value="UniProtKB-KW"/>
</dbReference>
<dbReference type="Pfam" id="PF01330">
    <property type="entry name" value="RuvA_N"/>
    <property type="match status" value="1"/>
</dbReference>
<comment type="domain">
    <text evidence="6">Has three domains with a flexible linker between the domains II and III and assumes an 'L' shape. Domain III is highly mobile and contacts RuvB.</text>
</comment>
<keyword evidence="8" id="KW-0347">Helicase</keyword>
<dbReference type="CDD" id="cd14332">
    <property type="entry name" value="UBA_RuvA_C"/>
    <property type="match status" value="1"/>
</dbReference>
<keyword evidence="8" id="KW-0547">Nucleotide-binding</keyword>
<sequence length="200" mass="22477">MYEYLNGLIVNIEPEYIVMDVNGVGYQIMTPNPYRFPKKEMKVYTFLYVREDIHSLYGFISKEEQKLFKQLLNVTGIGPKGALAILAATSPNEVAAAIETEDEKFLTKFPGVGKKTARQMILDLKGKLAAFGSSFDQQLNVDDLTAIDSQNEIEEAILALKALGYSDRELNKIKKDLQSLDHLSTDQYVKKALQMLMAKG</sequence>
<dbReference type="Pfam" id="PF07499">
    <property type="entry name" value="RuvA_C"/>
    <property type="match status" value="1"/>
</dbReference>
<dbReference type="SUPFAM" id="SSF46929">
    <property type="entry name" value="DNA helicase RuvA subunit, C-terminal domain"/>
    <property type="match status" value="1"/>
</dbReference>
<organism evidence="8 9">
    <name type="scientific">Bacillus carboniphilus</name>
    <dbReference type="NCBI Taxonomy" id="86663"/>
    <lineage>
        <taxon>Bacteria</taxon>
        <taxon>Bacillati</taxon>
        <taxon>Bacillota</taxon>
        <taxon>Bacilli</taxon>
        <taxon>Bacillales</taxon>
        <taxon>Bacillaceae</taxon>
        <taxon>Bacillus</taxon>
    </lineage>
</organism>
<dbReference type="InterPro" id="IPR012340">
    <property type="entry name" value="NA-bd_OB-fold"/>
</dbReference>
<dbReference type="Gene3D" id="2.40.50.140">
    <property type="entry name" value="Nucleic acid-binding proteins"/>
    <property type="match status" value="1"/>
</dbReference>
<dbReference type="Gene3D" id="1.10.150.20">
    <property type="entry name" value="5' to 3' exonuclease, C-terminal subdomain"/>
    <property type="match status" value="1"/>
</dbReference>
<feature type="region of interest" description="Domain III" evidence="6">
    <location>
        <begin position="148"/>
        <end position="200"/>
    </location>
</feature>
<name>A0ABN0WDX4_9BACI</name>
<keyword evidence="1 6" id="KW-0963">Cytoplasm</keyword>
<gene>
    <name evidence="6 8" type="primary">ruvA</name>
    <name evidence="8" type="ORF">GCM10008967_26230</name>
</gene>
<evidence type="ECO:0000313" key="8">
    <source>
        <dbReference type="EMBL" id="GAA0334200.1"/>
    </source>
</evidence>
<comment type="function">
    <text evidence="6">The RuvA-RuvB-RuvC complex processes Holliday junction (HJ) DNA during genetic recombination and DNA repair, while the RuvA-RuvB complex plays an important role in the rescue of blocked DNA replication forks via replication fork reversal (RFR). RuvA specifically binds to HJ cruciform DNA, conferring on it an open structure. The RuvB hexamer acts as an ATP-dependent pump, pulling dsDNA into and through the RuvAB complex. HJ branch migration allows RuvC to scan DNA until it finds its consensus sequence, where it cleaves and resolves the cruciform DNA.</text>
</comment>
<dbReference type="Pfam" id="PF14520">
    <property type="entry name" value="HHH_5"/>
    <property type="match status" value="1"/>
</dbReference>
<keyword evidence="8" id="KW-0067">ATP-binding</keyword>
<comment type="subcellular location">
    <subcellularLocation>
        <location evidence="6">Cytoplasm</location>
    </subcellularLocation>
</comment>
<dbReference type="InterPro" id="IPR011114">
    <property type="entry name" value="RuvA_C"/>
</dbReference>
<evidence type="ECO:0000313" key="9">
    <source>
        <dbReference type="Proteomes" id="UP001500782"/>
    </source>
</evidence>
<dbReference type="Gene3D" id="1.10.8.10">
    <property type="entry name" value="DNA helicase RuvA subunit, C-terminal domain"/>
    <property type="match status" value="1"/>
</dbReference>
<keyword evidence="9" id="KW-1185">Reference proteome</keyword>
<dbReference type="InterPro" id="IPR036267">
    <property type="entry name" value="RuvA_C_sf"/>
</dbReference>
<keyword evidence="8" id="KW-0378">Hydrolase</keyword>
<evidence type="ECO:0000256" key="3">
    <source>
        <dbReference type="ARBA" id="ARBA00023125"/>
    </source>
</evidence>
<comment type="subunit">
    <text evidence="6">Homotetramer. Forms an RuvA(8)-RuvB(12)-Holliday junction (HJ) complex. HJ DNA is sandwiched between 2 RuvA tetramers; dsDNA enters through RuvA and exits via RuvB. An RuvB hexamer assembles on each DNA strand where it exits the tetramer. Each RuvB hexamer is contacted by two RuvA subunits (via domain III) on 2 adjacent RuvB subunits; this complex drives branch migration. In the full resolvosome a probable DNA-RuvA(4)-RuvB(12)-RuvC(2) complex forms which resolves the HJ.</text>
</comment>
<evidence type="ECO:0000256" key="5">
    <source>
        <dbReference type="ARBA" id="ARBA00023204"/>
    </source>
</evidence>
<dbReference type="EMBL" id="BAAADJ010000023">
    <property type="protein sequence ID" value="GAA0334200.1"/>
    <property type="molecule type" value="Genomic_DNA"/>
</dbReference>
<dbReference type="InterPro" id="IPR000085">
    <property type="entry name" value="RuvA"/>
</dbReference>
<evidence type="ECO:0000256" key="4">
    <source>
        <dbReference type="ARBA" id="ARBA00023172"/>
    </source>
</evidence>
<protein>
    <recommendedName>
        <fullName evidence="6">Holliday junction branch migration complex subunit RuvA</fullName>
    </recommendedName>
</protein>
<proteinExistence type="inferred from homology"/>
<feature type="domain" description="Helix-hairpin-helix DNA-binding motif class 1" evidence="7">
    <location>
        <begin position="104"/>
        <end position="123"/>
    </location>
</feature>
<comment type="similarity">
    <text evidence="6">Belongs to the RuvA family.</text>
</comment>
<dbReference type="SMART" id="SM00278">
    <property type="entry name" value="HhH1"/>
    <property type="match status" value="2"/>
</dbReference>
<feature type="domain" description="Helix-hairpin-helix DNA-binding motif class 1" evidence="7">
    <location>
        <begin position="69"/>
        <end position="88"/>
    </location>
</feature>
<dbReference type="RefSeq" id="WP_343799753.1">
    <property type="nucleotide sequence ID" value="NZ_BAAADJ010000023.1"/>
</dbReference>
<evidence type="ECO:0000256" key="2">
    <source>
        <dbReference type="ARBA" id="ARBA00022763"/>
    </source>
</evidence>
<dbReference type="InterPro" id="IPR013849">
    <property type="entry name" value="DNA_helicase_Holl-junc_RuvA_I"/>
</dbReference>
<dbReference type="SUPFAM" id="SSF47781">
    <property type="entry name" value="RuvA domain 2-like"/>
    <property type="match status" value="1"/>
</dbReference>
<accession>A0ABN0WDX4</accession>
<reference evidence="8 9" key="1">
    <citation type="journal article" date="2019" name="Int. J. Syst. Evol. Microbiol.">
        <title>The Global Catalogue of Microorganisms (GCM) 10K type strain sequencing project: providing services to taxonomists for standard genome sequencing and annotation.</title>
        <authorList>
            <consortium name="The Broad Institute Genomics Platform"/>
            <consortium name="The Broad Institute Genome Sequencing Center for Infectious Disease"/>
            <person name="Wu L."/>
            <person name="Ma J."/>
        </authorList>
    </citation>
    <scope>NUCLEOTIDE SEQUENCE [LARGE SCALE GENOMIC DNA]</scope>
    <source>
        <strain evidence="8 9">JCM 9731</strain>
    </source>
</reference>